<dbReference type="HOGENOM" id="CLU_073979_0_0_1"/>
<keyword evidence="8" id="KW-0732">Signal</keyword>
<dbReference type="Gramene" id="OMERI04G18340.1">
    <property type="protein sequence ID" value="OMERI04G18340.1"/>
    <property type="gene ID" value="OMERI04G18340"/>
</dbReference>
<feature type="region of interest" description="Disordered" evidence="7">
    <location>
        <begin position="204"/>
        <end position="242"/>
    </location>
</feature>
<feature type="chain" id="PRO_5002357258" description="RWP-RK domain-containing protein" evidence="8">
    <location>
        <begin position="19"/>
        <end position="387"/>
    </location>
</feature>
<keyword evidence="3" id="KW-0175">Coiled coil</keyword>
<dbReference type="PANTHER" id="PTHR46373:SF12">
    <property type="entry name" value="PROTEIN RKD5"/>
    <property type="match status" value="1"/>
</dbReference>
<dbReference type="InterPro" id="IPR044607">
    <property type="entry name" value="RKD-like"/>
</dbReference>
<feature type="signal peptide" evidence="8">
    <location>
        <begin position="1"/>
        <end position="18"/>
    </location>
</feature>
<feature type="compositionally biased region" description="Basic and acidic residues" evidence="7">
    <location>
        <begin position="204"/>
        <end position="219"/>
    </location>
</feature>
<feature type="compositionally biased region" description="Acidic residues" evidence="7">
    <location>
        <begin position="311"/>
        <end position="321"/>
    </location>
</feature>
<reference evidence="10" key="1">
    <citation type="submission" date="2015-04" db="UniProtKB">
        <authorList>
            <consortium name="EnsemblPlants"/>
        </authorList>
    </citation>
    <scope>IDENTIFICATION</scope>
</reference>
<organism evidence="10">
    <name type="scientific">Oryza meridionalis</name>
    <dbReference type="NCBI Taxonomy" id="40149"/>
    <lineage>
        <taxon>Eukaryota</taxon>
        <taxon>Viridiplantae</taxon>
        <taxon>Streptophyta</taxon>
        <taxon>Embryophyta</taxon>
        <taxon>Tracheophyta</taxon>
        <taxon>Spermatophyta</taxon>
        <taxon>Magnoliopsida</taxon>
        <taxon>Liliopsida</taxon>
        <taxon>Poales</taxon>
        <taxon>Poaceae</taxon>
        <taxon>BOP clade</taxon>
        <taxon>Oryzoideae</taxon>
        <taxon>Oryzeae</taxon>
        <taxon>Oryzinae</taxon>
        <taxon>Oryza</taxon>
    </lineage>
</organism>
<proteinExistence type="predicted"/>
<evidence type="ECO:0000313" key="10">
    <source>
        <dbReference type="EnsemblPlants" id="OMERI04G18340.1"/>
    </source>
</evidence>
<feature type="domain" description="RWP-RK" evidence="9">
    <location>
        <begin position="232"/>
        <end position="317"/>
    </location>
</feature>
<name>A0A0E0DH82_9ORYZ</name>
<dbReference type="PROSITE" id="PS51519">
    <property type="entry name" value="RWP_RK"/>
    <property type="match status" value="1"/>
</dbReference>
<dbReference type="GO" id="GO:0003700">
    <property type="term" value="F:DNA-binding transcription factor activity"/>
    <property type="evidence" value="ECO:0007669"/>
    <property type="project" value="InterPro"/>
</dbReference>
<keyword evidence="6" id="KW-0539">Nucleus</keyword>
<reference evidence="10" key="2">
    <citation type="submission" date="2018-05" db="EMBL/GenBank/DDBJ databases">
        <title>OmerRS3 (Oryza meridionalis Reference Sequence Version 3).</title>
        <authorList>
            <person name="Zhang J."/>
            <person name="Kudrna D."/>
            <person name="Lee S."/>
            <person name="Talag J."/>
            <person name="Welchert J."/>
            <person name="Wing R.A."/>
        </authorList>
    </citation>
    <scope>NUCLEOTIDE SEQUENCE [LARGE SCALE GENOMIC DNA]</scope>
    <source>
        <strain evidence="10">cv. OR44</strain>
    </source>
</reference>
<evidence type="ECO:0000259" key="9">
    <source>
        <dbReference type="PROSITE" id="PS51519"/>
    </source>
</evidence>
<evidence type="ECO:0000256" key="8">
    <source>
        <dbReference type="SAM" id="SignalP"/>
    </source>
</evidence>
<keyword evidence="4" id="KW-0238">DNA-binding</keyword>
<protein>
    <recommendedName>
        <fullName evidence="9">RWP-RK domain-containing protein</fullName>
    </recommendedName>
</protein>
<evidence type="ECO:0000256" key="5">
    <source>
        <dbReference type="ARBA" id="ARBA00023163"/>
    </source>
</evidence>
<evidence type="ECO:0000313" key="11">
    <source>
        <dbReference type="Proteomes" id="UP000008021"/>
    </source>
</evidence>
<dbReference type="eggNOG" id="ENOG502QSPQ">
    <property type="taxonomic scope" value="Eukaryota"/>
</dbReference>
<evidence type="ECO:0000256" key="7">
    <source>
        <dbReference type="SAM" id="MobiDB-lite"/>
    </source>
</evidence>
<feature type="compositionally biased region" description="Basic and acidic residues" evidence="7">
    <location>
        <begin position="322"/>
        <end position="331"/>
    </location>
</feature>
<dbReference type="PANTHER" id="PTHR46373">
    <property type="entry name" value="PROTEIN RKD4"/>
    <property type="match status" value="1"/>
</dbReference>
<evidence type="ECO:0000256" key="4">
    <source>
        <dbReference type="ARBA" id="ARBA00023125"/>
    </source>
</evidence>
<keyword evidence="11" id="KW-1185">Reference proteome</keyword>
<accession>A0A0E0DH82</accession>
<evidence type="ECO:0000256" key="2">
    <source>
        <dbReference type="ARBA" id="ARBA00023015"/>
    </source>
</evidence>
<keyword evidence="2" id="KW-0805">Transcription regulation</keyword>
<feature type="region of interest" description="Disordered" evidence="7">
    <location>
        <begin position="311"/>
        <end position="331"/>
    </location>
</feature>
<dbReference type="Proteomes" id="UP000008021">
    <property type="component" value="Chromosome 4"/>
</dbReference>
<evidence type="ECO:0000256" key="6">
    <source>
        <dbReference type="ARBA" id="ARBA00023242"/>
    </source>
</evidence>
<dbReference type="AlphaFoldDB" id="A0A0E0DH82"/>
<dbReference type="GO" id="GO:0003677">
    <property type="term" value="F:DNA binding"/>
    <property type="evidence" value="ECO:0007669"/>
    <property type="project" value="UniProtKB-KW"/>
</dbReference>
<sequence length="387" mass="44159">MDAAAAAVSTLSALAVFASTLDHGAVRSVHGYKVYGRGGRRRWERWVEREFVLTPASCREVPAPVAPPRILPAEWRGRPAYREGQVVAAGAWRCILAFDSAAAAAAPPRTPPPVLSPFLYGDRIAYKQRTDSDARSLHDFDCLQNCFSLQSTPIILSLRSSVERNPRLMCVPSLYNDLEKVFRFQNVEKIPKLMQCDSEEKLSSWDARDKSSDEVHASESDSDDDLQSGEEEKPTVQKQRRANKKHIASITLVDIAQYFHLPIREASRTLKIGVSILKRKCRQYNIPRWPHRKIKSLDSLIQDLEYVINDGDDHDDTGDDVQQEKHKQTAEEKQEAIMALTRRKQMLETEKETIQQIPAMDLKVETKQFREDVFKRRYRAKKDLAND</sequence>
<dbReference type="EnsemblPlants" id="OMERI04G18340.1">
    <property type="protein sequence ID" value="OMERI04G18340.1"/>
    <property type="gene ID" value="OMERI04G18340"/>
</dbReference>
<dbReference type="InterPro" id="IPR003035">
    <property type="entry name" value="RWP-RK_dom"/>
</dbReference>
<keyword evidence="5" id="KW-0804">Transcription</keyword>
<evidence type="ECO:0000256" key="3">
    <source>
        <dbReference type="ARBA" id="ARBA00023054"/>
    </source>
</evidence>
<dbReference type="STRING" id="40149.A0A0E0DH82"/>
<evidence type="ECO:0000256" key="1">
    <source>
        <dbReference type="ARBA" id="ARBA00004049"/>
    </source>
</evidence>
<feature type="compositionally biased region" description="Acidic residues" evidence="7">
    <location>
        <begin position="220"/>
        <end position="229"/>
    </location>
</feature>
<comment type="function">
    <text evidence="1">Putative transcription factor.</text>
</comment>
<dbReference type="Pfam" id="PF02042">
    <property type="entry name" value="RWP-RK"/>
    <property type="match status" value="1"/>
</dbReference>